<dbReference type="EMBL" id="CM037156">
    <property type="protein sequence ID" value="KAH7837439.1"/>
    <property type="molecule type" value="Genomic_DNA"/>
</dbReference>
<name>A0ACB7X9P0_9ERIC</name>
<gene>
    <name evidence="1" type="ORF">Vadar_013908</name>
</gene>
<protein>
    <submittedName>
        <fullName evidence="1">Uncharacterized protein</fullName>
    </submittedName>
</protein>
<organism evidence="1 2">
    <name type="scientific">Vaccinium darrowii</name>
    <dbReference type="NCBI Taxonomy" id="229202"/>
    <lineage>
        <taxon>Eukaryota</taxon>
        <taxon>Viridiplantae</taxon>
        <taxon>Streptophyta</taxon>
        <taxon>Embryophyta</taxon>
        <taxon>Tracheophyta</taxon>
        <taxon>Spermatophyta</taxon>
        <taxon>Magnoliopsida</taxon>
        <taxon>eudicotyledons</taxon>
        <taxon>Gunneridae</taxon>
        <taxon>Pentapetalae</taxon>
        <taxon>asterids</taxon>
        <taxon>Ericales</taxon>
        <taxon>Ericaceae</taxon>
        <taxon>Vaccinioideae</taxon>
        <taxon>Vaccinieae</taxon>
        <taxon>Vaccinium</taxon>
    </lineage>
</organism>
<dbReference type="Proteomes" id="UP000828048">
    <property type="component" value="Chromosome 6"/>
</dbReference>
<evidence type="ECO:0000313" key="1">
    <source>
        <dbReference type="EMBL" id="KAH7837439.1"/>
    </source>
</evidence>
<evidence type="ECO:0000313" key="2">
    <source>
        <dbReference type="Proteomes" id="UP000828048"/>
    </source>
</evidence>
<accession>A0ACB7X9P0</accession>
<sequence>MAHRLGSSGCCTGKLRQGLDFEELRCNCIGRDQRSYSSLYARQEFAAHEGSISAMKFSPDGRYLASGGEDGIVRVWKVLEDEKPNNLDIHIVTN</sequence>
<reference evidence="1 2" key="1">
    <citation type="journal article" date="2021" name="Hortic Res">
        <title>High-quality reference genome and annotation aids understanding of berry development for evergreen blueberry (Vaccinium darrowii).</title>
        <authorList>
            <person name="Yu J."/>
            <person name="Hulse-Kemp A.M."/>
            <person name="Babiker E."/>
            <person name="Staton M."/>
        </authorList>
    </citation>
    <scope>NUCLEOTIDE SEQUENCE [LARGE SCALE GENOMIC DNA]</scope>
    <source>
        <strain evidence="2">cv. NJ 8807/NJ 8810</strain>
        <tissue evidence="1">Young leaf</tissue>
    </source>
</reference>
<keyword evidence="2" id="KW-1185">Reference proteome</keyword>
<proteinExistence type="predicted"/>
<comment type="caution">
    <text evidence="1">The sequence shown here is derived from an EMBL/GenBank/DDBJ whole genome shotgun (WGS) entry which is preliminary data.</text>
</comment>